<dbReference type="Gene3D" id="3.30.565.10">
    <property type="entry name" value="Histidine kinase-like ATPase, C-terminal domain"/>
    <property type="match status" value="1"/>
</dbReference>
<evidence type="ECO:0000259" key="10">
    <source>
        <dbReference type="PROSITE" id="PS50046"/>
    </source>
</evidence>
<dbReference type="GO" id="GO:0009584">
    <property type="term" value="P:detection of visible light"/>
    <property type="evidence" value="ECO:0007669"/>
    <property type="project" value="InterPro"/>
</dbReference>
<reference evidence="12 13" key="1">
    <citation type="submission" date="2019-02" db="EMBL/GenBank/DDBJ databases">
        <title>Deep-cultivation of Planctomycetes and their phenomic and genomic characterization uncovers novel biology.</title>
        <authorList>
            <person name="Wiegand S."/>
            <person name="Jogler M."/>
            <person name="Boedeker C."/>
            <person name="Pinto D."/>
            <person name="Vollmers J."/>
            <person name="Rivas-Marin E."/>
            <person name="Kohn T."/>
            <person name="Peeters S.H."/>
            <person name="Heuer A."/>
            <person name="Rast P."/>
            <person name="Oberbeckmann S."/>
            <person name="Bunk B."/>
            <person name="Jeske O."/>
            <person name="Meyerdierks A."/>
            <person name="Storesund J.E."/>
            <person name="Kallscheuer N."/>
            <person name="Luecker S."/>
            <person name="Lage O.M."/>
            <person name="Pohl T."/>
            <person name="Merkel B.J."/>
            <person name="Hornburger P."/>
            <person name="Mueller R.-W."/>
            <person name="Bruemmer F."/>
            <person name="Labrenz M."/>
            <person name="Spormann A.M."/>
            <person name="Op Den Camp H."/>
            <person name="Overmann J."/>
            <person name="Amann R."/>
            <person name="Jetten M.S.M."/>
            <person name="Mascher T."/>
            <person name="Medema M.H."/>
            <person name="Devos D.P."/>
            <person name="Kaster A.-K."/>
            <person name="Ovreas L."/>
            <person name="Rohde M."/>
            <person name="Galperin M.Y."/>
            <person name="Jogler C."/>
        </authorList>
    </citation>
    <scope>NUCLEOTIDE SEQUENCE [LARGE SCALE GENOMIC DNA]</scope>
    <source>
        <strain evidence="12 13">Pla108</strain>
    </source>
</reference>
<dbReference type="InterPro" id="IPR003018">
    <property type="entry name" value="GAF"/>
</dbReference>
<comment type="similarity">
    <text evidence="2">In the N-terminal section; belongs to the phytochrome family.</text>
</comment>
<accession>A0A5C6AKJ1</accession>
<dbReference type="Pfam" id="PF00360">
    <property type="entry name" value="PHY"/>
    <property type="match status" value="1"/>
</dbReference>
<dbReference type="PANTHER" id="PTHR42878">
    <property type="entry name" value="TWO-COMPONENT HISTIDINE KINASE"/>
    <property type="match status" value="1"/>
</dbReference>
<comment type="catalytic activity">
    <reaction evidence="1">
        <text>ATP + protein L-histidine = ADP + protein N-phospho-L-histidine.</text>
        <dbReference type="EC" id="2.7.13.3"/>
    </reaction>
</comment>
<dbReference type="Gene3D" id="3.30.450.40">
    <property type="match status" value="1"/>
</dbReference>
<comment type="caution">
    <text evidence="12">The sequence shown here is derived from an EMBL/GenBank/DDBJ whole genome shotgun (WGS) entry which is preliminary data.</text>
</comment>
<evidence type="ECO:0000256" key="1">
    <source>
        <dbReference type="ARBA" id="ARBA00000085"/>
    </source>
</evidence>
<dbReference type="Gene3D" id="3.30.450.270">
    <property type="match status" value="1"/>
</dbReference>
<dbReference type="InterPro" id="IPR001294">
    <property type="entry name" value="Phytochrome"/>
</dbReference>
<evidence type="ECO:0000259" key="11">
    <source>
        <dbReference type="PROSITE" id="PS50109"/>
    </source>
</evidence>
<sequence length="762" mass="83019">MIRSDASESVVDTTNCDREPIHLPGAIQPHGCLLAFSLKARTLTHWSSHADQWLGVAPRGGESLAEFFTPTAVARLTALADDRPGIVHPLGGPILRTGAPRQAADAAAHVWSDALIVELEEGPPDGRGLAPDNLSLPRRLSLANQHFQASSTPDGLYDAIVREVREISGYDRVMLYRFLKGGHGAVVGEAVDPRFGSFLGLHYPATDIPQQARQLYVLNPIRSIADVNAEPVVLRSVNPLSSPPLDLSFSAFRAVSPIHVEYLQNMGVAASMSISLVIDGELWGLIACHHYSPRVLTFDRRAACEMLGTLAGPYLTTRLDSEAGKLQATRRSLLTEVMHDVASRPDFRDGLRDRAPQLRRVLDADGVVFCRRHDSLPFGQTPSETVVRAIEKRLADHPDAVWSTDVLGEEFPDLAEDLSGVAGCLAVATEASDLSAVIFFRGEYAREVRWAGEPTKVETPTAEGGRLSPRHSFAEWRDTVRGQSIEWSASDLVLASEVRLALIELLSRRAANIARLNDELSRINSDLSSFAYAASHDLREPLRGLNQAIFLLRRELHPAPTPQLEDRLVAIEQLAGRMDDLVGGLLRLARAGSSDLQYDHFQLDEVAREAAEMVLGRPIRSDVDLQIQEGVPVSGDFLCVRELLTNLIDNAIKYNRSDRIAVSIGVEEAANHSAGAGRGAMVFVVEDNGIGIAPELQKDVFQIFRRLHLPGEFGGGTGAGLAIAKKVVERHGGRIWIESGSDGGSKLLFTLSPNPTEDEEIE</sequence>
<proteinExistence type="inferred from homology"/>
<dbReference type="GO" id="GO:0007234">
    <property type="term" value="P:osmosensory signaling via phosphorelay pathway"/>
    <property type="evidence" value="ECO:0007669"/>
    <property type="project" value="TreeGrafter"/>
</dbReference>
<dbReference type="InterPro" id="IPR013515">
    <property type="entry name" value="Phytochrome_cen-reg"/>
</dbReference>
<evidence type="ECO:0000256" key="5">
    <source>
        <dbReference type="ARBA" id="ARBA00022606"/>
    </source>
</evidence>
<dbReference type="Gene3D" id="1.10.287.130">
    <property type="match status" value="1"/>
</dbReference>
<keyword evidence="4" id="KW-0600">Photoreceptor protein</keyword>
<dbReference type="InterPro" id="IPR043150">
    <property type="entry name" value="Phytochrome_PHY_sf"/>
</dbReference>
<gene>
    <name evidence="12" type="primary">cph1</name>
    <name evidence="12" type="ORF">Pla108_09100</name>
</gene>
<dbReference type="EC" id="2.7.13.3" evidence="3"/>
<evidence type="ECO:0000256" key="3">
    <source>
        <dbReference type="ARBA" id="ARBA00012438"/>
    </source>
</evidence>
<dbReference type="GO" id="GO:0000156">
    <property type="term" value="F:phosphorelay response regulator activity"/>
    <property type="evidence" value="ECO:0007669"/>
    <property type="project" value="TreeGrafter"/>
</dbReference>
<dbReference type="PRINTS" id="PR01033">
    <property type="entry name" value="PHYTOCHROME"/>
</dbReference>
<dbReference type="SUPFAM" id="SSF55781">
    <property type="entry name" value="GAF domain-like"/>
    <property type="match status" value="2"/>
</dbReference>
<dbReference type="AlphaFoldDB" id="A0A5C6AKJ1"/>
<dbReference type="EMBL" id="SJPR01000001">
    <property type="protein sequence ID" value="TWT99966.1"/>
    <property type="molecule type" value="Genomic_DNA"/>
</dbReference>
<dbReference type="InterPro" id="IPR016132">
    <property type="entry name" value="Phyto_chromo_attachment"/>
</dbReference>
<keyword evidence="7" id="KW-0418">Kinase</keyword>
<dbReference type="CDD" id="cd00082">
    <property type="entry name" value="HisKA"/>
    <property type="match status" value="1"/>
</dbReference>
<dbReference type="SMART" id="SM00388">
    <property type="entry name" value="HisKA"/>
    <property type="match status" value="1"/>
</dbReference>
<dbReference type="SUPFAM" id="SSF55785">
    <property type="entry name" value="PYP-like sensor domain (PAS domain)"/>
    <property type="match status" value="1"/>
</dbReference>
<evidence type="ECO:0000256" key="9">
    <source>
        <dbReference type="ARBA" id="ARBA00023170"/>
    </source>
</evidence>
<dbReference type="PROSITE" id="PS50046">
    <property type="entry name" value="PHYTOCHROME_2"/>
    <property type="match status" value="1"/>
</dbReference>
<dbReference type="Pfam" id="PF08446">
    <property type="entry name" value="PAS_2"/>
    <property type="match status" value="1"/>
</dbReference>
<organism evidence="12 13">
    <name type="scientific">Botrimarina colliarenosi</name>
    <dbReference type="NCBI Taxonomy" id="2528001"/>
    <lineage>
        <taxon>Bacteria</taxon>
        <taxon>Pseudomonadati</taxon>
        <taxon>Planctomycetota</taxon>
        <taxon>Planctomycetia</taxon>
        <taxon>Pirellulales</taxon>
        <taxon>Lacipirellulaceae</taxon>
        <taxon>Botrimarina</taxon>
    </lineage>
</organism>
<dbReference type="InterPro" id="IPR005467">
    <property type="entry name" value="His_kinase_dom"/>
</dbReference>
<keyword evidence="6 12" id="KW-0808">Transferase</keyword>
<dbReference type="SUPFAM" id="SSF55874">
    <property type="entry name" value="ATPase domain of HSP90 chaperone/DNA topoisomerase II/histidine kinase"/>
    <property type="match status" value="1"/>
</dbReference>
<feature type="domain" description="Phytochrome chromophore attachment site" evidence="10">
    <location>
        <begin position="152"/>
        <end position="309"/>
    </location>
</feature>
<dbReference type="InterPro" id="IPR035965">
    <property type="entry name" value="PAS-like_dom_sf"/>
</dbReference>
<dbReference type="InterPro" id="IPR029016">
    <property type="entry name" value="GAF-like_dom_sf"/>
</dbReference>
<evidence type="ECO:0000256" key="4">
    <source>
        <dbReference type="ARBA" id="ARBA00022543"/>
    </source>
</evidence>
<dbReference type="SUPFAM" id="SSF47384">
    <property type="entry name" value="Homodimeric domain of signal transducing histidine kinase"/>
    <property type="match status" value="1"/>
</dbReference>
<dbReference type="Gene3D" id="3.30.450.20">
    <property type="entry name" value="PAS domain"/>
    <property type="match status" value="1"/>
</dbReference>
<dbReference type="RefSeq" id="WP_197526236.1">
    <property type="nucleotide sequence ID" value="NZ_SJPR01000001.1"/>
</dbReference>
<evidence type="ECO:0000313" key="13">
    <source>
        <dbReference type="Proteomes" id="UP000317421"/>
    </source>
</evidence>
<dbReference type="GO" id="GO:0006355">
    <property type="term" value="P:regulation of DNA-templated transcription"/>
    <property type="evidence" value="ECO:0007669"/>
    <property type="project" value="InterPro"/>
</dbReference>
<dbReference type="SMART" id="SM00065">
    <property type="entry name" value="GAF"/>
    <property type="match status" value="1"/>
</dbReference>
<keyword evidence="5" id="KW-0716">Sensory transduction</keyword>
<keyword evidence="8" id="KW-0157">Chromophore</keyword>
<dbReference type="Proteomes" id="UP000317421">
    <property type="component" value="Unassembled WGS sequence"/>
</dbReference>
<keyword evidence="9" id="KW-0675">Receptor</keyword>
<dbReference type="InterPro" id="IPR003594">
    <property type="entry name" value="HATPase_dom"/>
</dbReference>
<dbReference type="Pfam" id="PF00512">
    <property type="entry name" value="HisKA"/>
    <property type="match status" value="1"/>
</dbReference>
<dbReference type="InterPro" id="IPR036097">
    <property type="entry name" value="HisK_dim/P_sf"/>
</dbReference>
<dbReference type="InterPro" id="IPR013654">
    <property type="entry name" value="PAS_2"/>
</dbReference>
<dbReference type="InterPro" id="IPR050351">
    <property type="entry name" value="BphY/WalK/GraS-like"/>
</dbReference>
<dbReference type="Pfam" id="PF02518">
    <property type="entry name" value="HATPase_c"/>
    <property type="match status" value="1"/>
</dbReference>
<dbReference type="PROSITE" id="PS50109">
    <property type="entry name" value="HIS_KIN"/>
    <property type="match status" value="1"/>
</dbReference>
<dbReference type="SMART" id="SM00387">
    <property type="entry name" value="HATPase_c"/>
    <property type="match status" value="1"/>
</dbReference>
<evidence type="ECO:0000256" key="6">
    <source>
        <dbReference type="ARBA" id="ARBA00022679"/>
    </source>
</evidence>
<protein>
    <recommendedName>
        <fullName evidence="3">histidine kinase</fullName>
        <ecNumber evidence="3">2.7.13.3</ecNumber>
    </recommendedName>
</protein>
<feature type="domain" description="Histidine kinase" evidence="11">
    <location>
        <begin position="533"/>
        <end position="755"/>
    </location>
</feature>
<dbReference type="Pfam" id="PF01590">
    <property type="entry name" value="GAF"/>
    <property type="match status" value="1"/>
</dbReference>
<dbReference type="InterPro" id="IPR003661">
    <property type="entry name" value="HisK_dim/P_dom"/>
</dbReference>
<evidence type="ECO:0000256" key="2">
    <source>
        <dbReference type="ARBA" id="ARBA00006402"/>
    </source>
</evidence>
<dbReference type="InterPro" id="IPR036890">
    <property type="entry name" value="HATPase_C_sf"/>
</dbReference>
<dbReference type="PANTHER" id="PTHR42878:SF15">
    <property type="entry name" value="BACTERIOPHYTOCHROME"/>
    <property type="match status" value="1"/>
</dbReference>
<dbReference type="GO" id="GO:0000155">
    <property type="term" value="F:phosphorelay sensor kinase activity"/>
    <property type="evidence" value="ECO:0007669"/>
    <property type="project" value="InterPro"/>
</dbReference>
<dbReference type="GO" id="GO:0030295">
    <property type="term" value="F:protein kinase activator activity"/>
    <property type="evidence" value="ECO:0007669"/>
    <property type="project" value="TreeGrafter"/>
</dbReference>
<keyword evidence="13" id="KW-1185">Reference proteome</keyword>
<evidence type="ECO:0000313" key="12">
    <source>
        <dbReference type="EMBL" id="TWT99966.1"/>
    </source>
</evidence>
<evidence type="ECO:0000256" key="7">
    <source>
        <dbReference type="ARBA" id="ARBA00022777"/>
    </source>
</evidence>
<evidence type="ECO:0000256" key="8">
    <source>
        <dbReference type="ARBA" id="ARBA00022991"/>
    </source>
</evidence>
<name>A0A5C6AKJ1_9BACT</name>
<dbReference type="GO" id="GO:0009881">
    <property type="term" value="F:photoreceptor activity"/>
    <property type="evidence" value="ECO:0007669"/>
    <property type="project" value="UniProtKB-KW"/>
</dbReference>